<name>A0ABV5ASR3_9BACL</name>
<evidence type="ECO:0000313" key="8">
    <source>
        <dbReference type="Proteomes" id="UP001580346"/>
    </source>
</evidence>
<dbReference type="Pfam" id="PF12679">
    <property type="entry name" value="ABC2_membrane_2"/>
    <property type="match status" value="1"/>
</dbReference>
<comment type="subcellular location">
    <subcellularLocation>
        <location evidence="1">Cell membrane</location>
        <topology evidence="1">Multi-pass membrane protein</topology>
    </subcellularLocation>
</comment>
<dbReference type="RefSeq" id="WP_375355201.1">
    <property type="nucleotide sequence ID" value="NZ_JBHHMI010000007.1"/>
</dbReference>
<evidence type="ECO:0000313" key="7">
    <source>
        <dbReference type="EMBL" id="MFB5267233.1"/>
    </source>
</evidence>
<evidence type="ECO:0000256" key="2">
    <source>
        <dbReference type="ARBA" id="ARBA00022475"/>
    </source>
</evidence>
<keyword evidence="3 6" id="KW-0812">Transmembrane</keyword>
<accession>A0ABV5ASR3</accession>
<feature type="transmembrane region" description="Helical" evidence="6">
    <location>
        <begin position="100"/>
        <end position="120"/>
    </location>
</feature>
<keyword evidence="2" id="KW-1003">Cell membrane</keyword>
<dbReference type="PANTHER" id="PTHR30294:SF29">
    <property type="entry name" value="MULTIDRUG ABC TRANSPORTER PERMEASE YBHS-RELATED"/>
    <property type="match status" value="1"/>
</dbReference>
<evidence type="ECO:0000256" key="5">
    <source>
        <dbReference type="ARBA" id="ARBA00023136"/>
    </source>
</evidence>
<evidence type="ECO:0000256" key="4">
    <source>
        <dbReference type="ARBA" id="ARBA00022989"/>
    </source>
</evidence>
<dbReference type="EMBL" id="JBHHMI010000007">
    <property type="protein sequence ID" value="MFB5267233.1"/>
    <property type="molecule type" value="Genomic_DNA"/>
</dbReference>
<keyword evidence="4 6" id="KW-1133">Transmembrane helix</keyword>
<organism evidence="7 8">
    <name type="scientific">Paenibacillus enshidis</name>
    <dbReference type="NCBI Taxonomy" id="1458439"/>
    <lineage>
        <taxon>Bacteria</taxon>
        <taxon>Bacillati</taxon>
        <taxon>Bacillota</taxon>
        <taxon>Bacilli</taxon>
        <taxon>Bacillales</taxon>
        <taxon>Paenibacillaceae</taxon>
        <taxon>Paenibacillus</taxon>
    </lineage>
</organism>
<gene>
    <name evidence="7" type="ORF">ACE41H_10605</name>
</gene>
<dbReference type="Proteomes" id="UP001580346">
    <property type="component" value="Unassembled WGS sequence"/>
</dbReference>
<sequence>MKRMLAICRKELHAYFWTPASYFILAVYTLISGLFFYTSFVFYQPSIVDYRLVLGDTLSLLMFVIPLLTMRLMAEEFRQGTDELLLTSPASAAEIMIGKYLASLVMMAMLVLLSLLYPVIMSYFGNLDYNTVFTSALGLFLLGAAMMAVGLFASTLSQHQMVAAVSGIILLVGLWMLNSFGSGNELREWLEPFSLSARFNSFIKGLINGADVLFYITLAVLFLLLSIQVVERKRWR</sequence>
<feature type="transmembrane region" description="Helical" evidence="6">
    <location>
        <begin position="12"/>
        <end position="38"/>
    </location>
</feature>
<reference evidence="7 8" key="1">
    <citation type="submission" date="2024-09" db="EMBL/GenBank/DDBJ databases">
        <title>Paenibacillus zeirhizospherea sp. nov., isolated from surface of the maize (Zea mays) roots in a horticulture field, Hungary.</title>
        <authorList>
            <person name="Marton D."/>
            <person name="Farkas M."/>
            <person name="Bedics A."/>
            <person name="Toth E."/>
            <person name="Tancsics A."/>
            <person name="Boka K."/>
            <person name="Maroti G."/>
            <person name="Kriszt B."/>
            <person name="Cserhati M."/>
        </authorList>
    </citation>
    <scope>NUCLEOTIDE SEQUENCE [LARGE SCALE GENOMIC DNA]</scope>
    <source>
        <strain evidence="7 8">KCTC 33519</strain>
    </source>
</reference>
<dbReference type="PANTHER" id="PTHR30294">
    <property type="entry name" value="MEMBRANE COMPONENT OF ABC TRANSPORTER YHHJ-RELATED"/>
    <property type="match status" value="1"/>
</dbReference>
<feature type="transmembrane region" description="Helical" evidence="6">
    <location>
        <begin position="212"/>
        <end position="230"/>
    </location>
</feature>
<comment type="caution">
    <text evidence="7">The sequence shown here is derived from an EMBL/GenBank/DDBJ whole genome shotgun (WGS) entry which is preliminary data.</text>
</comment>
<feature type="transmembrane region" description="Helical" evidence="6">
    <location>
        <begin position="161"/>
        <end position="180"/>
    </location>
</feature>
<evidence type="ECO:0000256" key="3">
    <source>
        <dbReference type="ARBA" id="ARBA00022692"/>
    </source>
</evidence>
<protein>
    <submittedName>
        <fullName evidence="7">ABC transporter permease subunit</fullName>
    </submittedName>
</protein>
<dbReference type="InterPro" id="IPR051449">
    <property type="entry name" value="ABC-2_transporter_component"/>
</dbReference>
<proteinExistence type="predicted"/>
<keyword evidence="5 6" id="KW-0472">Membrane</keyword>
<keyword evidence="8" id="KW-1185">Reference proteome</keyword>
<feature type="transmembrane region" description="Helical" evidence="6">
    <location>
        <begin position="132"/>
        <end position="154"/>
    </location>
</feature>
<evidence type="ECO:0000256" key="6">
    <source>
        <dbReference type="SAM" id="Phobius"/>
    </source>
</evidence>
<feature type="transmembrane region" description="Helical" evidence="6">
    <location>
        <begin position="50"/>
        <end position="69"/>
    </location>
</feature>
<evidence type="ECO:0000256" key="1">
    <source>
        <dbReference type="ARBA" id="ARBA00004651"/>
    </source>
</evidence>